<proteinExistence type="predicted"/>
<dbReference type="PANTHER" id="PTHR46817:SF1">
    <property type="entry name" value="SAC DOMAIN-CONTAINING PROTEIN"/>
    <property type="match status" value="1"/>
</dbReference>
<sequence>MRVPSATYIVTEQHGSYAVLELPDRNDAQIIYFDPDRGYPSFSGVSEYDNFRSKDDAINRIKNHEDNVKIYNYYMIAGMFPVGNATIICFIKSVSDAGLLFKKHQVYSVDSLVYVVANKYSLTQNEQKILSIIESYPIKYGHFICHTYDLSMPLSCKPSNDCIINRYISQVFDFFTIGKICPNIIEGLFNVNTFGKYEIYQITRVICETCGPVNAVRGTNQTGGLGNQTIVELIFTNYVGESIEIQSQIILRGCTPISYVPNSVTPDLVPYSTIPVWIVRTNAVFGIPKLNIIDFNKEGGDVDRAFKESLTFVGDSLALSVKNVDWSNLKKSMPFDQALQIVAKLTDELLDKTTISSGFMDRDKIKFTVKQDSAIVVTSQDGLDRCNFGLFVVATRSVFKFINKVQLDPSYNKSILEHITTATINSGNLVSNLSADSDSFSISDILRAAKKDNRSVPFKRRKQGSDDQARLKAWAVFDGSPNKPNLPMTFPSVFERIRCVSDEPGACILSSPAARPLFEMRQAILTNSDTPIVIMLNEPCFVTEVVIRLPSFYDRRPTPSSLTIYGGPYANRIFPVISNIALSTGEQRISLSITPPEPNHYRHECIAPYLSLVRFLVFDFSSPFDKFILLGIKVFGCKTLPQILQRPQIPLSPITDKLEFWEEPSHDAFIQWEERRLCALMPLTEYLHKVTKLDPKMNPGIVLAESIFRLMPSNVEQEGIICNCGRPADYRCSLCRKYFCRHCDKPNDSQDSVSDPNNTCKLCLSCSDKRFKMTASVTKLVTLNARMANNLYPFIGKEDGKFYEKSPFVVINQLPIGKNGVSFEQMLATGKEWTPEVNYVKVDLLLKQKALFRNIIVKTKNPVDILFGNDVLHFLPPGNRSATIEAVGRVFSFVFVGNDIGITGFDFEKDDVYIKESYPKTDKNIPSCDCSTIKTRLISNSQQKLSIIMPLNEQGDFTNAVTSGIEISDMTNIKSIAIFVQDSQGGEKFFRYYIPKMSGMQRLLLPSPLEFRQLTVYYTESYGNFNLPTAKALIVNVK</sequence>
<dbReference type="PANTHER" id="PTHR46817">
    <property type="entry name" value="PHOSPHOINOSITIDE PHOSPHATASE SAC9-RELATED"/>
    <property type="match status" value="1"/>
</dbReference>
<dbReference type="OrthoDB" id="10685634at2759"/>
<gene>
    <name evidence="1" type="ORF">TVAG_299340</name>
</gene>
<dbReference type="GO" id="GO:0046488">
    <property type="term" value="P:phosphatidylinositol metabolic process"/>
    <property type="evidence" value="ECO:0000318"/>
    <property type="project" value="GO_Central"/>
</dbReference>
<dbReference type="VEuPathDB" id="TrichDB:TVAGG3_0414270"/>
<dbReference type="RefSeq" id="XP_001315494.1">
    <property type="nucleotide sequence ID" value="XM_001315459.1"/>
</dbReference>
<reference evidence="1" key="1">
    <citation type="submission" date="2006-10" db="EMBL/GenBank/DDBJ databases">
        <authorList>
            <person name="Amadeo P."/>
            <person name="Zhao Q."/>
            <person name="Wortman J."/>
            <person name="Fraser-Liggett C."/>
            <person name="Carlton J."/>
        </authorList>
    </citation>
    <scope>NUCLEOTIDE SEQUENCE</scope>
    <source>
        <strain evidence="1">G3</strain>
    </source>
</reference>
<dbReference type="InParanoid" id="A2EVR1"/>
<dbReference type="VEuPathDB" id="TrichDB:TVAG_299340"/>
<evidence type="ECO:0000313" key="1">
    <source>
        <dbReference type="EMBL" id="EAY03271.1"/>
    </source>
</evidence>
<dbReference type="STRING" id="5722.A2EVR1"/>
<protein>
    <submittedName>
        <fullName evidence="1">Uncharacterized protein</fullName>
    </submittedName>
</protein>
<dbReference type="Proteomes" id="UP000001542">
    <property type="component" value="Unassembled WGS sequence"/>
</dbReference>
<dbReference type="AlphaFoldDB" id="A2EVR1"/>
<organism evidence="1 2">
    <name type="scientific">Trichomonas vaginalis (strain ATCC PRA-98 / G3)</name>
    <dbReference type="NCBI Taxonomy" id="412133"/>
    <lineage>
        <taxon>Eukaryota</taxon>
        <taxon>Metamonada</taxon>
        <taxon>Parabasalia</taxon>
        <taxon>Trichomonadida</taxon>
        <taxon>Trichomonadidae</taxon>
        <taxon>Trichomonas</taxon>
    </lineage>
</organism>
<accession>A2EVR1</accession>
<reference evidence="1" key="2">
    <citation type="journal article" date="2007" name="Science">
        <title>Draft genome sequence of the sexually transmitted pathogen Trichomonas vaginalis.</title>
        <authorList>
            <person name="Carlton J.M."/>
            <person name="Hirt R.P."/>
            <person name="Silva J.C."/>
            <person name="Delcher A.L."/>
            <person name="Schatz M."/>
            <person name="Zhao Q."/>
            <person name="Wortman J.R."/>
            <person name="Bidwell S.L."/>
            <person name="Alsmark U.C.M."/>
            <person name="Besteiro S."/>
            <person name="Sicheritz-Ponten T."/>
            <person name="Noel C.J."/>
            <person name="Dacks J.B."/>
            <person name="Foster P.G."/>
            <person name="Simillion C."/>
            <person name="Van de Peer Y."/>
            <person name="Miranda-Saavedra D."/>
            <person name="Barton G.J."/>
            <person name="Westrop G.D."/>
            <person name="Mueller S."/>
            <person name="Dessi D."/>
            <person name="Fiori P.L."/>
            <person name="Ren Q."/>
            <person name="Paulsen I."/>
            <person name="Zhang H."/>
            <person name="Bastida-Corcuera F.D."/>
            <person name="Simoes-Barbosa A."/>
            <person name="Brown M.T."/>
            <person name="Hayes R.D."/>
            <person name="Mukherjee M."/>
            <person name="Okumura C.Y."/>
            <person name="Schneider R."/>
            <person name="Smith A.J."/>
            <person name="Vanacova S."/>
            <person name="Villalvazo M."/>
            <person name="Haas B.J."/>
            <person name="Pertea M."/>
            <person name="Feldblyum T.V."/>
            <person name="Utterback T.R."/>
            <person name="Shu C.L."/>
            <person name="Osoegawa K."/>
            <person name="de Jong P.J."/>
            <person name="Hrdy I."/>
            <person name="Horvathova L."/>
            <person name="Zubacova Z."/>
            <person name="Dolezal P."/>
            <person name="Malik S.B."/>
            <person name="Logsdon J.M. Jr."/>
            <person name="Henze K."/>
            <person name="Gupta A."/>
            <person name="Wang C.C."/>
            <person name="Dunne R.L."/>
            <person name="Upcroft J.A."/>
            <person name="Upcroft P."/>
            <person name="White O."/>
            <person name="Salzberg S.L."/>
            <person name="Tang P."/>
            <person name="Chiu C.-H."/>
            <person name="Lee Y.-S."/>
            <person name="Embley T.M."/>
            <person name="Coombs G.H."/>
            <person name="Mottram J.C."/>
            <person name="Tachezy J."/>
            <person name="Fraser-Liggett C.M."/>
            <person name="Johnson P.J."/>
        </authorList>
    </citation>
    <scope>NUCLEOTIDE SEQUENCE [LARGE SCALE GENOMIC DNA]</scope>
    <source>
        <strain evidence="1">G3</strain>
    </source>
</reference>
<keyword evidence="2" id="KW-1185">Reference proteome</keyword>
<dbReference type="KEGG" id="tva:4761113"/>
<name>A2EVR1_TRIV3</name>
<evidence type="ECO:0000313" key="2">
    <source>
        <dbReference type="Proteomes" id="UP000001542"/>
    </source>
</evidence>
<dbReference type="eggNOG" id="KOG1888">
    <property type="taxonomic scope" value="Eukaryota"/>
</dbReference>
<dbReference type="EMBL" id="DS113510">
    <property type="protein sequence ID" value="EAY03271.1"/>
    <property type="molecule type" value="Genomic_DNA"/>
</dbReference>